<dbReference type="PANTHER" id="PTHR37592">
    <property type="match status" value="1"/>
</dbReference>
<evidence type="ECO:0000256" key="1">
    <source>
        <dbReference type="SAM" id="SignalP"/>
    </source>
</evidence>
<protein>
    <recommendedName>
        <fullName evidence="2">DUF7143 domain-containing protein</fullName>
    </recommendedName>
</protein>
<feature type="chain" id="PRO_5015008568" description="DUF7143 domain-containing protein" evidence="1">
    <location>
        <begin position="24"/>
        <end position="162"/>
    </location>
</feature>
<accession>A0A2N5UT69</accession>
<dbReference type="InterPro" id="IPR055567">
    <property type="entry name" value="DUF7143"/>
</dbReference>
<dbReference type="PANTHER" id="PTHR37592:SF1">
    <property type="match status" value="1"/>
</dbReference>
<evidence type="ECO:0000313" key="4">
    <source>
        <dbReference type="Proteomes" id="UP000235392"/>
    </source>
</evidence>
<reference evidence="3 4" key="1">
    <citation type="submission" date="2017-11" db="EMBL/GenBank/DDBJ databases">
        <title>De novo assembly and phasing of dikaryotic genomes from two isolates of Puccinia coronata f. sp. avenae, the causal agent of oat crown rust.</title>
        <authorList>
            <person name="Miller M.E."/>
            <person name="Zhang Y."/>
            <person name="Omidvar V."/>
            <person name="Sperschneider J."/>
            <person name="Schwessinger B."/>
            <person name="Raley C."/>
            <person name="Palmer J.M."/>
            <person name="Garnica D."/>
            <person name="Upadhyaya N."/>
            <person name="Rathjen J."/>
            <person name="Taylor J.M."/>
            <person name="Park R.F."/>
            <person name="Dodds P.N."/>
            <person name="Hirsch C.D."/>
            <person name="Kianian S.F."/>
            <person name="Figueroa M."/>
        </authorList>
    </citation>
    <scope>NUCLEOTIDE SEQUENCE [LARGE SCALE GENOMIC DNA]</scope>
    <source>
        <strain evidence="3">12SD80</strain>
    </source>
</reference>
<keyword evidence="1" id="KW-0732">Signal</keyword>
<dbReference type="Pfam" id="PF23631">
    <property type="entry name" value="DUF7143"/>
    <property type="match status" value="1"/>
</dbReference>
<dbReference type="Proteomes" id="UP000235392">
    <property type="component" value="Unassembled WGS sequence"/>
</dbReference>
<evidence type="ECO:0000259" key="2">
    <source>
        <dbReference type="Pfam" id="PF23631"/>
    </source>
</evidence>
<feature type="signal peptide" evidence="1">
    <location>
        <begin position="1"/>
        <end position="23"/>
    </location>
</feature>
<comment type="caution">
    <text evidence="3">The sequence shown here is derived from an EMBL/GenBank/DDBJ whole genome shotgun (WGS) entry which is preliminary data.</text>
</comment>
<organism evidence="3 4">
    <name type="scientific">Puccinia coronata f. sp. avenae</name>
    <dbReference type="NCBI Taxonomy" id="200324"/>
    <lineage>
        <taxon>Eukaryota</taxon>
        <taxon>Fungi</taxon>
        <taxon>Dikarya</taxon>
        <taxon>Basidiomycota</taxon>
        <taxon>Pucciniomycotina</taxon>
        <taxon>Pucciniomycetes</taxon>
        <taxon>Pucciniales</taxon>
        <taxon>Pucciniaceae</taxon>
        <taxon>Puccinia</taxon>
    </lineage>
</organism>
<dbReference type="AlphaFoldDB" id="A0A2N5UT69"/>
<name>A0A2N5UT69_9BASI</name>
<gene>
    <name evidence="3" type="ORF">PCASD_06588</name>
</gene>
<proteinExistence type="predicted"/>
<feature type="domain" description="DUF7143" evidence="2">
    <location>
        <begin position="27"/>
        <end position="146"/>
    </location>
</feature>
<dbReference type="EMBL" id="PGCI01000095">
    <property type="protein sequence ID" value="PLW40949.1"/>
    <property type="molecule type" value="Genomic_DNA"/>
</dbReference>
<evidence type="ECO:0000313" key="3">
    <source>
        <dbReference type="EMBL" id="PLW40949.1"/>
    </source>
</evidence>
<sequence>MKSQINVQVLILLLAGMFSEILAQCFITGTQPIPAIVGYNRNIRCETFNGRPQFPKVPDVFTFINGGRVRFSDILFPRNRGALAPQVYAVINYSLLPLNTVLGYLDLYAATSAGLRSQGNTQAVNILKGAQFFLELQARLLAVPPAAPATPPELSNLYAKVR</sequence>